<comment type="caution">
    <text evidence="10">The sequence shown here is derived from an EMBL/GenBank/DDBJ whole genome shotgun (WGS) entry which is preliminary data.</text>
</comment>
<accession>A0A327WXE8</accession>
<comment type="similarity">
    <text evidence="2">Belongs to the outer membrane factor (OMF) (TC 1.B.17) family.</text>
</comment>
<dbReference type="OrthoDB" id="636130at2"/>
<evidence type="ECO:0000313" key="10">
    <source>
        <dbReference type="EMBL" id="RAJ97823.1"/>
    </source>
</evidence>
<keyword evidence="5" id="KW-1003">Cell membrane</keyword>
<dbReference type="EMBL" id="QLMC01000003">
    <property type="protein sequence ID" value="RAJ97823.1"/>
    <property type="molecule type" value="Genomic_DNA"/>
</dbReference>
<keyword evidence="4" id="KW-0813">Transport</keyword>
<dbReference type="Gene3D" id="3.30.70.1440">
    <property type="entry name" value="Multidrug efflux transporter AcrB pore domain"/>
    <property type="match status" value="1"/>
</dbReference>
<dbReference type="InterPro" id="IPR027463">
    <property type="entry name" value="AcrB_DN_DC_subdom"/>
</dbReference>
<evidence type="ECO:0000256" key="5">
    <source>
        <dbReference type="ARBA" id="ARBA00022475"/>
    </source>
</evidence>
<evidence type="ECO:0000256" key="3">
    <source>
        <dbReference type="ARBA" id="ARBA00010942"/>
    </source>
</evidence>
<dbReference type="SUPFAM" id="SSF82866">
    <property type="entry name" value="Multidrug efflux transporter AcrB transmembrane domain"/>
    <property type="match status" value="2"/>
</dbReference>
<dbReference type="Gene3D" id="3.30.70.1430">
    <property type="entry name" value="Multidrug efflux transporter AcrB pore domain"/>
    <property type="match status" value="2"/>
</dbReference>
<gene>
    <name evidence="10" type="ORF">LX87_02728</name>
</gene>
<dbReference type="Gene3D" id="1.20.1600.10">
    <property type="entry name" value="Outer membrane efflux proteins (OEP)"/>
    <property type="match status" value="1"/>
</dbReference>
<feature type="transmembrane region" description="Helical" evidence="9">
    <location>
        <begin position="394"/>
        <end position="417"/>
    </location>
</feature>
<dbReference type="InterPro" id="IPR004763">
    <property type="entry name" value="CusA-like"/>
</dbReference>
<dbReference type="GO" id="GO:0015562">
    <property type="term" value="F:efflux transmembrane transporter activity"/>
    <property type="evidence" value="ECO:0007669"/>
    <property type="project" value="InterPro"/>
</dbReference>
<comment type="similarity">
    <text evidence="3">Belongs to the resistance-nodulation-cell division (RND) (TC 2.A.6) family.</text>
</comment>
<dbReference type="Pfam" id="PF02321">
    <property type="entry name" value="OEP"/>
    <property type="match status" value="1"/>
</dbReference>
<evidence type="ECO:0000256" key="2">
    <source>
        <dbReference type="ARBA" id="ARBA00007613"/>
    </source>
</evidence>
<dbReference type="GO" id="GO:0042910">
    <property type="term" value="F:xenobiotic transmembrane transporter activity"/>
    <property type="evidence" value="ECO:0007669"/>
    <property type="project" value="TreeGrafter"/>
</dbReference>
<comment type="subcellular location">
    <subcellularLocation>
        <location evidence="1">Cell membrane</location>
        <topology evidence="1">Multi-pass membrane protein</topology>
    </subcellularLocation>
</comment>
<dbReference type="PANTHER" id="PTHR32063:SF24">
    <property type="entry name" value="CATION EFFLUX SYSTEM (ACRB_ACRD_ACRF FAMILY)"/>
    <property type="match status" value="1"/>
</dbReference>
<dbReference type="Gene3D" id="3.30.70.1320">
    <property type="entry name" value="Multidrug efflux transporter AcrB pore domain like"/>
    <property type="match status" value="1"/>
</dbReference>
<dbReference type="InterPro" id="IPR001036">
    <property type="entry name" value="Acrflvin-R"/>
</dbReference>
<dbReference type="GO" id="GO:0008324">
    <property type="term" value="F:monoatomic cation transmembrane transporter activity"/>
    <property type="evidence" value="ECO:0007669"/>
    <property type="project" value="InterPro"/>
</dbReference>
<dbReference type="Proteomes" id="UP000248790">
    <property type="component" value="Unassembled WGS sequence"/>
</dbReference>
<feature type="transmembrane region" description="Helical" evidence="9">
    <location>
        <begin position="368"/>
        <end position="388"/>
    </location>
</feature>
<sequence>MLDSIIRFSIQNKLIIGLLTLGLIIWGGYSLSQLPIDAVPDITNNQVQIITRSPALAAPEVERLITFPIEQTMATIPEIDEIRSFSRFGLSVVTIVFQESTDLYWARQQISERLSTARSQIPAGTGEPEMAPVTTGLGEIYQYVIYAKPGYTEKYPPTELRTLQDWVVRRQLLGTPGVADVSSFGGLLKQYEIAIDPDRLRSYGLSIGDLFTALSRNNQNTGGAYIDKKPNAYFIRSEGLVGSLADIGRIVIRRTQGGVPVLIRDVATVQYGSANRYGALTRNGQGEAVGALVLMLKGENANKVIGQVKNRMEQIRKTLPEGVDIHAFLDRSELVGRAINTVTRNLIEGALIVIFVLILFLGNWRAGLIVASVIPLSMLFAIGMMQVFGVSGNLMSLGAIDFGLIVDGAVIIVEATLHHLGVRKLSRLTQAQMDEEVFESASRIRTSAAFGEIIILIVYLPILALSGIEGKMFGPMAQVVGFAIAGAFILSLTYVPMMSALVLNKQMTAQRTISDRMMDFFLRLYEPVIQGVMRQKAVVLSVAVFLLVGAGWLFTTLGGEFIPTLDEGDFAVETRVLTGSSLSQTIEKTTQAERVLLQKFPEVKEVISKIGAGEIPTDPMPIEAADMMVILKPRSEWTSASNREELAARMAEALKAVPGVTFGFQQPIQMRFNELMSGAKQDVAVKVFGEDLNELTRLSKRISGLVSGVEGTTDLYVEQVQGLPQIVVKLDREALARYGLSVEDVNRTISTAFAGESAGLVYEGERRFDLVVRLAGENRRSINDVQGLTVASADGPPIPLSEIAVVELLSGPNQIQREDAKRRLTIGFNVRGRDVESVVTELQQKIRQQINFPTGYYVTYGGQFENLIDAQQRLQVAVPVALGLIFLLLFLTFRSLRQALLIFSAIPLAAIGGVLALWLRGMPFSISAAVGFIALFGVAVLNGIVLLAEFNYQRRNGITDLQQAIFRGTQIRLRPVLMTATVASLGFLPMALSNTAGAEVQKPLATVVIGGLITATLLTLLVLPVLYFLIEKRFGKRDTSLLPETKTVAAGGWPIIGLLALGLGAFPTDSNAQVQTPRSPFSLEQALNQTFQHNPQIRVSALNVEYQQALRGTATAVDKTDILVTAGQYNSRYVDQSLQIGQRLPAPGLIRSQKALADARIAGAEAESRVTRQELAFQVKTAYYELVYLRTLHRELIRQDSLLNAVARAAGVRRRTGEGSLLEQTAAEVEARQIRMTLIQNRANQQIEYRRLQTLLGTDQLPQITDSVSTARALRLPDSAALAQNPELALLRQQIEIARRETDVERSRLKPDYSFSVVNQSLRGIQTINGADRFYTGVDRFTYGQVGISIPIVAKPLRARVRAAELGQQRTEAQLMARRRNLEGAFAELLQTYQKNRETLTYYEESALPQATLIRQQADRSYRAGEIGYTELFQNLRTASNIQTGYLAALNDLNQTIIQLEYLLGSTEP</sequence>
<dbReference type="SUPFAM" id="SSF56954">
    <property type="entry name" value="Outer membrane efflux proteins (OEP)"/>
    <property type="match status" value="1"/>
</dbReference>
<dbReference type="SUPFAM" id="SSF82693">
    <property type="entry name" value="Multidrug efflux transporter AcrB pore domain, PN1, PN2, PC1 and PC2 subdomains"/>
    <property type="match status" value="3"/>
</dbReference>
<dbReference type="PRINTS" id="PR00702">
    <property type="entry name" value="ACRIFLAVINRP"/>
</dbReference>
<evidence type="ECO:0000256" key="1">
    <source>
        <dbReference type="ARBA" id="ARBA00004651"/>
    </source>
</evidence>
<feature type="transmembrane region" description="Helical" evidence="9">
    <location>
        <begin position="925"/>
        <end position="950"/>
    </location>
</feature>
<reference evidence="10 11" key="1">
    <citation type="submission" date="2018-06" db="EMBL/GenBank/DDBJ databases">
        <title>Genomic Encyclopedia of Archaeal and Bacterial Type Strains, Phase II (KMG-II): from individual species to whole genera.</title>
        <authorList>
            <person name="Goeker M."/>
        </authorList>
    </citation>
    <scope>NUCLEOTIDE SEQUENCE [LARGE SCALE GENOMIC DNA]</scope>
    <source>
        <strain evidence="10 11">DSM 21851</strain>
    </source>
</reference>
<dbReference type="SUPFAM" id="SSF82714">
    <property type="entry name" value="Multidrug efflux transporter AcrB TolC docking domain, DN and DC subdomains"/>
    <property type="match status" value="2"/>
</dbReference>
<proteinExistence type="inferred from homology"/>
<feature type="transmembrane region" description="Helical" evidence="9">
    <location>
        <begin position="448"/>
        <end position="468"/>
    </location>
</feature>
<evidence type="ECO:0000256" key="8">
    <source>
        <dbReference type="ARBA" id="ARBA00023136"/>
    </source>
</evidence>
<keyword evidence="8 9" id="KW-0472">Membrane</keyword>
<dbReference type="Pfam" id="PF00873">
    <property type="entry name" value="ACR_tran"/>
    <property type="match status" value="1"/>
</dbReference>
<feature type="transmembrane region" description="Helical" evidence="9">
    <location>
        <begin position="480"/>
        <end position="503"/>
    </location>
</feature>
<feature type="transmembrane region" description="Helical" evidence="9">
    <location>
        <begin position="874"/>
        <end position="893"/>
    </location>
</feature>
<feature type="transmembrane region" description="Helical" evidence="9">
    <location>
        <begin position="1048"/>
        <end position="1066"/>
    </location>
</feature>
<evidence type="ECO:0000256" key="4">
    <source>
        <dbReference type="ARBA" id="ARBA00022448"/>
    </source>
</evidence>
<feature type="transmembrane region" description="Helical" evidence="9">
    <location>
        <begin position="900"/>
        <end position="919"/>
    </location>
</feature>
<name>A0A327WXE8_LARAB</name>
<feature type="transmembrane region" description="Helical" evidence="9">
    <location>
        <begin position="1004"/>
        <end position="1028"/>
    </location>
</feature>
<feature type="transmembrane region" description="Helical" evidence="9">
    <location>
        <begin position="971"/>
        <end position="992"/>
    </location>
</feature>
<dbReference type="GO" id="GO:0005886">
    <property type="term" value="C:plasma membrane"/>
    <property type="evidence" value="ECO:0007669"/>
    <property type="project" value="UniProtKB-SubCell"/>
</dbReference>
<keyword evidence="7 9" id="KW-1133">Transmembrane helix</keyword>
<dbReference type="RefSeq" id="WP_111628784.1">
    <property type="nucleotide sequence ID" value="NZ_QLMC01000003.1"/>
</dbReference>
<protein>
    <submittedName>
        <fullName evidence="10">Cobalt-zinc-cadmium resistance protein CzcA</fullName>
    </submittedName>
</protein>
<evidence type="ECO:0000256" key="9">
    <source>
        <dbReference type="SAM" id="Phobius"/>
    </source>
</evidence>
<evidence type="ECO:0000256" key="6">
    <source>
        <dbReference type="ARBA" id="ARBA00022692"/>
    </source>
</evidence>
<dbReference type="NCBIfam" id="TIGR00914">
    <property type="entry name" value="2A0601"/>
    <property type="match status" value="1"/>
</dbReference>
<feature type="transmembrane region" description="Helical" evidence="9">
    <location>
        <begin position="537"/>
        <end position="555"/>
    </location>
</feature>
<feature type="transmembrane region" description="Helical" evidence="9">
    <location>
        <begin position="342"/>
        <end position="361"/>
    </location>
</feature>
<organism evidence="10 11">
    <name type="scientific">Larkinella arboricola</name>
    <dbReference type="NCBI Taxonomy" id="643671"/>
    <lineage>
        <taxon>Bacteria</taxon>
        <taxon>Pseudomonadati</taxon>
        <taxon>Bacteroidota</taxon>
        <taxon>Cytophagia</taxon>
        <taxon>Cytophagales</taxon>
        <taxon>Spirosomataceae</taxon>
        <taxon>Larkinella</taxon>
    </lineage>
</organism>
<keyword evidence="11" id="KW-1185">Reference proteome</keyword>
<dbReference type="InterPro" id="IPR003423">
    <property type="entry name" value="OMP_efflux"/>
</dbReference>
<evidence type="ECO:0000313" key="11">
    <source>
        <dbReference type="Proteomes" id="UP000248790"/>
    </source>
</evidence>
<dbReference type="Gene3D" id="1.20.1640.10">
    <property type="entry name" value="Multidrug efflux transporter AcrB transmembrane domain"/>
    <property type="match status" value="2"/>
</dbReference>
<dbReference type="Gene3D" id="3.30.2090.10">
    <property type="entry name" value="Multidrug efflux transporter AcrB TolC docking domain, DN and DC subdomains"/>
    <property type="match status" value="2"/>
</dbReference>
<evidence type="ECO:0000256" key="7">
    <source>
        <dbReference type="ARBA" id="ARBA00022989"/>
    </source>
</evidence>
<keyword evidence="6 9" id="KW-0812">Transmembrane</keyword>
<dbReference type="PANTHER" id="PTHR32063">
    <property type="match status" value="1"/>
</dbReference>